<evidence type="ECO:0000256" key="10">
    <source>
        <dbReference type="SAM" id="Phobius"/>
    </source>
</evidence>
<keyword evidence="8" id="KW-0675">Receptor</keyword>
<evidence type="ECO:0000256" key="6">
    <source>
        <dbReference type="ARBA" id="ARBA00023040"/>
    </source>
</evidence>
<dbReference type="GO" id="GO:0008528">
    <property type="term" value="F:G protein-coupled peptide receptor activity"/>
    <property type="evidence" value="ECO:0007669"/>
    <property type="project" value="TreeGrafter"/>
</dbReference>
<evidence type="ECO:0000256" key="2">
    <source>
        <dbReference type="ARBA" id="ARBA00010663"/>
    </source>
</evidence>
<dbReference type="AlphaFoldDB" id="A0A7E5VI97"/>
<dbReference type="Gene3D" id="1.20.1070.10">
    <property type="entry name" value="Rhodopsin 7-helix transmembrane proteins"/>
    <property type="match status" value="1"/>
</dbReference>
<feature type="transmembrane region" description="Helical" evidence="10">
    <location>
        <begin position="50"/>
        <end position="71"/>
    </location>
</feature>
<keyword evidence="12" id="KW-1185">Reference proteome</keyword>
<dbReference type="GO" id="GO:0007218">
    <property type="term" value="P:neuropeptide signaling pathway"/>
    <property type="evidence" value="ECO:0007669"/>
    <property type="project" value="TreeGrafter"/>
</dbReference>
<evidence type="ECO:0000256" key="5">
    <source>
        <dbReference type="ARBA" id="ARBA00022989"/>
    </source>
</evidence>
<comment type="subcellular location">
    <subcellularLocation>
        <location evidence="1">Cell membrane</location>
        <topology evidence="1">Multi-pass membrane protein</topology>
    </subcellularLocation>
</comment>
<protein>
    <submittedName>
        <fullName evidence="13">Gonadotropin-releasing hormone II receptor-like</fullName>
    </submittedName>
</protein>
<keyword evidence="9" id="KW-0807">Transducer</keyword>
<accession>A0A7E5VI97</accession>
<comment type="similarity">
    <text evidence="2">Belongs to the G-protein coupled receptor 1 family.</text>
</comment>
<evidence type="ECO:0000256" key="9">
    <source>
        <dbReference type="ARBA" id="ARBA00023224"/>
    </source>
</evidence>
<dbReference type="GO" id="GO:0005886">
    <property type="term" value="C:plasma membrane"/>
    <property type="evidence" value="ECO:0007669"/>
    <property type="project" value="UniProtKB-SubCell"/>
</dbReference>
<reference evidence="13" key="1">
    <citation type="submission" date="2025-08" db="UniProtKB">
        <authorList>
            <consortium name="RefSeq"/>
        </authorList>
    </citation>
    <scope>IDENTIFICATION</scope>
</reference>
<evidence type="ECO:0000259" key="11">
    <source>
        <dbReference type="PROSITE" id="PS50262"/>
    </source>
</evidence>
<dbReference type="Proteomes" id="UP000322000">
    <property type="component" value="Chromosome 5"/>
</dbReference>
<organism evidence="12 13">
    <name type="scientific">Trichoplusia ni</name>
    <name type="common">Cabbage looper</name>
    <dbReference type="NCBI Taxonomy" id="7111"/>
    <lineage>
        <taxon>Eukaryota</taxon>
        <taxon>Metazoa</taxon>
        <taxon>Ecdysozoa</taxon>
        <taxon>Arthropoda</taxon>
        <taxon>Hexapoda</taxon>
        <taxon>Insecta</taxon>
        <taxon>Pterygota</taxon>
        <taxon>Neoptera</taxon>
        <taxon>Endopterygota</taxon>
        <taxon>Lepidoptera</taxon>
        <taxon>Glossata</taxon>
        <taxon>Ditrysia</taxon>
        <taxon>Noctuoidea</taxon>
        <taxon>Noctuidae</taxon>
        <taxon>Plusiinae</taxon>
        <taxon>Trichoplusia</taxon>
    </lineage>
</organism>
<keyword evidence="4 10" id="KW-0812">Transmembrane</keyword>
<dbReference type="SUPFAM" id="SSF81321">
    <property type="entry name" value="Family A G protein-coupled receptor-like"/>
    <property type="match status" value="1"/>
</dbReference>
<dbReference type="KEGG" id="tnl:113494087"/>
<dbReference type="RefSeq" id="XP_026728035.1">
    <property type="nucleotide sequence ID" value="XM_026872234.1"/>
</dbReference>
<evidence type="ECO:0000313" key="12">
    <source>
        <dbReference type="Proteomes" id="UP000322000"/>
    </source>
</evidence>
<name>A0A7E5VI97_TRINI</name>
<dbReference type="PANTHER" id="PTHR24230">
    <property type="entry name" value="G-PROTEIN COUPLED RECEPTOR"/>
    <property type="match status" value="1"/>
</dbReference>
<dbReference type="GeneID" id="113494087"/>
<evidence type="ECO:0000256" key="4">
    <source>
        <dbReference type="ARBA" id="ARBA00022692"/>
    </source>
</evidence>
<dbReference type="InParanoid" id="A0A7E5VI97"/>
<evidence type="ECO:0000256" key="1">
    <source>
        <dbReference type="ARBA" id="ARBA00004651"/>
    </source>
</evidence>
<keyword evidence="5 10" id="KW-1133">Transmembrane helix</keyword>
<keyword evidence="7 10" id="KW-0472">Membrane</keyword>
<dbReference type="InterPro" id="IPR017452">
    <property type="entry name" value="GPCR_Rhodpsn_7TM"/>
</dbReference>
<evidence type="ECO:0000256" key="7">
    <source>
        <dbReference type="ARBA" id="ARBA00023136"/>
    </source>
</evidence>
<proteinExistence type="inferred from homology"/>
<feature type="domain" description="G-protein coupled receptors family 1 profile" evidence="11">
    <location>
        <begin position="63"/>
        <end position="102"/>
    </location>
</feature>
<dbReference type="PRINTS" id="PR00237">
    <property type="entry name" value="GPCRRHODOPSN"/>
</dbReference>
<dbReference type="OrthoDB" id="6435638at2759"/>
<sequence length="199" mass="22023">MLLNNYDYDEEFPVMTTSEIDKKFWDYFDGATTVSTNITESVLRDQGPVLVIYGILLAVGGVGNVAVLISLARSRRRKSRVDLLMTHLALADVCVTCGVIPLEKTACLRIVYRQSAASIRLHQPKQPREYAAGDSVEGFVECSKAGLRHAGALFFAVIYPLRLPVARRRSKQMLLSAWAIALACSLPQLRGGFTDTETR</sequence>
<dbReference type="PROSITE" id="PS50262">
    <property type="entry name" value="G_PROTEIN_RECEP_F1_2"/>
    <property type="match status" value="1"/>
</dbReference>
<keyword evidence="6" id="KW-0297">G-protein coupled receptor</keyword>
<gene>
    <name evidence="13" type="primary">LOC113494087</name>
</gene>
<evidence type="ECO:0000313" key="13">
    <source>
        <dbReference type="RefSeq" id="XP_026728035.1"/>
    </source>
</evidence>
<evidence type="ECO:0000256" key="8">
    <source>
        <dbReference type="ARBA" id="ARBA00023170"/>
    </source>
</evidence>
<dbReference type="InterPro" id="IPR000276">
    <property type="entry name" value="GPCR_Rhodpsn"/>
</dbReference>
<evidence type="ECO:0000256" key="3">
    <source>
        <dbReference type="ARBA" id="ARBA00022475"/>
    </source>
</evidence>
<keyword evidence="3" id="KW-1003">Cell membrane</keyword>